<protein>
    <recommendedName>
        <fullName evidence="3">F-box domain-containing protein</fullName>
    </recommendedName>
</protein>
<dbReference type="EMBL" id="JANBPU010000098">
    <property type="protein sequence ID" value="KAJ1916588.1"/>
    <property type="molecule type" value="Genomic_DNA"/>
</dbReference>
<evidence type="ECO:0008006" key="3">
    <source>
        <dbReference type="Google" id="ProtNLM"/>
    </source>
</evidence>
<dbReference type="Proteomes" id="UP001150538">
    <property type="component" value="Unassembled WGS sequence"/>
</dbReference>
<keyword evidence="2" id="KW-1185">Reference proteome</keyword>
<dbReference type="AlphaFoldDB" id="A0A9W7ZU02"/>
<comment type="caution">
    <text evidence="1">The sequence shown here is derived from an EMBL/GenBank/DDBJ whole genome shotgun (WGS) entry which is preliminary data.</text>
</comment>
<evidence type="ECO:0000313" key="1">
    <source>
        <dbReference type="EMBL" id="KAJ1916588.1"/>
    </source>
</evidence>
<dbReference type="SUPFAM" id="SSF52047">
    <property type="entry name" value="RNI-like"/>
    <property type="match status" value="1"/>
</dbReference>
<accession>A0A9W7ZU02</accession>
<gene>
    <name evidence="1" type="ORF">H4219_003707</name>
</gene>
<proteinExistence type="predicted"/>
<organism evidence="1 2">
    <name type="scientific">Mycoemilia scoparia</name>
    <dbReference type="NCBI Taxonomy" id="417184"/>
    <lineage>
        <taxon>Eukaryota</taxon>
        <taxon>Fungi</taxon>
        <taxon>Fungi incertae sedis</taxon>
        <taxon>Zoopagomycota</taxon>
        <taxon>Kickxellomycotina</taxon>
        <taxon>Kickxellomycetes</taxon>
        <taxon>Kickxellales</taxon>
        <taxon>Kickxellaceae</taxon>
        <taxon>Mycoemilia</taxon>
    </lineage>
</organism>
<reference evidence="1" key="1">
    <citation type="submission" date="2022-07" db="EMBL/GenBank/DDBJ databases">
        <title>Phylogenomic reconstructions and comparative analyses of Kickxellomycotina fungi.</title>
        <authorList>
            <person name="Reynolds N.K."/>
            <person name="Stajich J.E."/>
            <person name="Barry K."/>
            <person name="Grigoriev I.V."/>
            <person name="Crous P."/>
            <person name="Smith M.E."/>
        </authorList>
    </citation>
    <scope>NUCLEOTIDE SEQUENCE</scope>
    <source>
        <strain evidence="1">NBRC 100468</strain>
    </source>
</reference>
<sequence>MLPYNLSSKIYTYLLTPEGYDTLGQLQKVSKGWHDTVLHMQWTLYMLPDHRTTLYYSQDSLDEKHLERSLAGKPTPYEMFLYFGYKYVAHLCFRYPGLDDYTSFSIVYPKLTSLSVEALPKYLEKVPCFIRLNTTLRNLMISNPTTYEHERVNNLEDIKINEQFLRKALCAPVSNQLVHLDLSPATHIPCISFILDKLPRLESLILATCIIDDLSDIFVNPDSLSSCPKLSDNDTPRPHGPYKHLLKLTLNRWYTPYTENTTNAHDLVLNTKLFPNLSCLNIESPLDKLLTPELTNTLVQIPLKSFFAAPLNRLTKLTINDIDHDVAHLIDKNCPSLNFLKMNCNVKSSSLSNYHRSFSALAGLLPKVTEFNIGLWYVSLDPFSPDIFFYQVDIQERSEIEIYYQYMQFRQQELQNQRLGASAMTTPMSSHMPEINTNTSPIKVNWSSLKRLTLNSTSGYTPCVFRVLGKFKNLEFLSITIRSLDGVQELINFAAGAINSLFPKLTILIIKFDPSFVFDFPKALYLFALFPGLRHVVLLRLKNRPLWVNVFEAFPNIQFVIR</sequence>
<evidence type="ECO:0000313" key="2">
    <source>
        <dbReference type="Proteomes" id="UP001150538"/>
    </source>
</evidence>
<name>A0A9W7ZU02_9FUNG</name>
<dbReference type="Gene3D" id="3.80.10.10">
    <property type="entry name" value="Ribonuclease Inhibitor"/>
    <property type="match status" value="1"/>
</dbReference>
<dbReference type="InterPro" id="IPR032675">
    <property type="entry name" value="LRR_dom_sf"/>
</dbReference>